<proteinExistence type="predicted"/>
<organism evidence="1">
    <name type="scientific">Pedococcus sp. KACC 23699</name>
    <dbReference type="NCBI Taxonomy" id="3149228"/>
    <lineage>
        <taxon>Bacteria</taxon>
        <taxon>Bacillati</taxon>
        <taxon>Actinomycetota</taxon>
        <taxon>Actinomycetes</taxon>
        <taxon>Micrococcales</taxon>
        <taxon>Intrasporangiaceae</taxon>
        <taxon>Pedococcus</taxon>
    </lineage>
</organism>
<accession>A0AAU7JTI5</accession>
<dbReference type="RefSeq" id="WP_406831176.1">
    <property type="nucleotide sequence ID" value="NZ_CP157483.1"/>
</dbReference>
<reference evidence="1" key="1">
    <citation type="submission" date="2024-05" db="EMBL/GenBank/DDBJ databases">
        <authorList>
            <person name="Kim S."/>
            <person name="Heo J."/>
            <person name="Choi H."/>
            <person name="Choi Y."/>
            <person name="Kwon S.-W."/>
            <person name="Kim Y."/>
        </authorList>
    </citation>
    <scope>NUCLEOTIDE SEQUENCE</scope>
    <source>
        <strain evidence="1">KACC 23699</strain>
    </source>
</reference>
<dbReference type="EMBL" id="CP157483">
    <property type="protein sequence ID" value="XBO43726.1"/>
    <property type="molecule type" value="Genomic_DNA"/>
</dbReference>
<protein>
    <submittedName>
        <fullName evidence="1">Uncharacterized protein</fullName>
    </submittedName>
</protein>
<name>A0AAU7JTI5_9MICO</name>
<sequence>MAGPRMARAVTVLVALAVMAGAALVWLPAGATDRLTGLAHLGSRTQDGVSIDRGVFAYDEAAGTSHEMFVVTDYSIATPVVVAAVAAAAQRFMMVDETGHEHTTEAQVEAAMAHDLYTPNYTSDPEVTPDGVQLYVDCKGSIEEPMAETFRTILREELVRADVRARVRVAG</sequence>
<dbReference type="AlphaFoldDB" id="A0AAU7JTI5"/>
<gene>
    <name evidence="1" type="ORF">ABEG17_19560</name>
</gene>
<evidence type="ECO:0000313" key="1">
    <source>
        <dbReference type="EMBL" id="XBO43726.1"/>
    </source>
</evidence>